<evidence type="ECO:0000313" key="2">
    <source>
        <dbReference type="Proteomes" id="UP001519863"/>
    </source>
</evidence>
<dbReference type="RefSeq" id="WP_220142290.1">
    <property type="nucleotide sequence ID" value="NZ_JAHXZI010000001.1"/>
</dbReference>
<gene>
    <name evidence="1" type="ORF">KZ829_03095</name>
</gene>
<organism evidence="1 2">
    <name type="scientific">Actinoplanes hulinensis</name>
    <dbReference type="NCBI Taxonomy" id="1144547"/>
    <lineage>
        <taxon>Bacteria</taxon>
        <taxon>Bacillati</taxon>
        <taxon>Actinomycetota</taxon>
        <taxon>Actinomycetes</taxon>
        <taxon>Micromonosporales</taxon>
        <taxon>Micromonosporaceae</taxon>
        <taxon>Actinoplanes</taxon>
    </lineage>
</organism>
<protein>
    <submittedName>
        <fullName evidence="1">Uncharacterized protein</fullName>
    </submittedName>
</protein>
<dbReference type="EMBL" id="JAHXZI010000001">
    <property type="protein sequence ID" value="MBW6432726.1"/>
    <property type="molecule type" value="Genomic_DNA"/>
</dbReference>
<keyword evidence="2" id="KW-1185">Reference proteome</keyword>
<comment type="caution">
    <text evidence="1">The sequence shown here is derived from an EMBL/GenBank/DDBJ whole genome shotgun (WGS) entry which is preliminary data.</text>
</comment>
<name>A0ABS7AWF2_9ACTN</name>
<reference evidence="1 2" key="1">
    <citation type="journal article" date="2013" name="Antonie Van Leeuwenhoek">
        <title>Actinoplanes hulinensis sp. nov., a novel actinomycete isolated from soybean root (Glycine max (L.) Merr).</title>
        <authorList>
            <person name="Shen Y."/>
            <person name="Liu C."/>
            <person name="Wang X."/>
            <person name="Zhao J."/>
            <person name="Jia F."/>
            <person name="Zhang Y."/>
            <person name="Wang L."/>
            <person name="Yang D."/>
            <person name="Xiang W."/>
        </authorList>
    </citation>
    <scope>NUCLEOTIDE SEQUENCE [LARGE SCALE GENOMIC DNA]</scope>
    <source>
        <strain evidence="1 2">NEAU-M9</strain>
    </source>
</reference>
<accession>A0ABS7AWF2</accession>
<sequence length="361" mass="39948">MALSDVETPAALKAIDEYRDPLVLIAPSYGNPATRRRFHDTLAQPIDFTVPRLFGLLSTTDTEALLARHPDGSARFWGALEHHNSVIDRLRDGDVVVFTGDNRVQAVGIMGYRFRNPQLADTLWPPKTGDTGWLNVYTLTAFQRIGDVRYPELRAWVASAEKDIFQSARLLDSAKSAAVIAGLGVTTEADLAAEDRLAEIDLLAALGADEVVDAEQVHVDSTSYERTAGTVLVRRAEARLVARYRESLGSTGNHRLKSAVGFTDLYLNDDSDIIEAKRSAEHRYIREALGQLLDYAVNTTVAVHRLTALFPSRPASPDIRLLHTYGIDCLYWNGGNDFVRLEASDAARMLMRPLWGTNVRS</sequence>
<evidence type="ECO:0000313" key="1">
    <source>
        <dbReference type="EMBL" id="MBW6432726.1"/>
    </source>
</evidence>
<dbReference type="Proteomes" id="UP001519863">
    <property type="component" value="Unassembled WGS sequence"/>
</dbReference>
<proteinExistence type="predicted"/>